<dbReference type="PATRIC" id="fig|136160.3.peg.345"/>
<proteinExistence type="predicted"/>
<keyword evidence="1" id="KW-0812">Transmembrane</keyword>
<dbReference type="InterPro" id="IPR017516">
    <property type="entry name" value="AbrB_dup"/>
</dbReference>
<dbReference type="PANTHER" id="PTHR38457:SF1">
    <property type="entry name" value="REGULATOR ABRB-RELATED"/>
    <property type="match status" value="1"/>
</dbReference>
<dbReference type="Pfam" id="PF05145">
    <property type="entry name" value="AbrB"/>
    <property type="match status" value="1"/>
</dbReference>
<dbReference type="InterPro" id="IPR007820">
    <property type="entry name" value="AbrB_fam"/>
</dbReference>
<sequence length="343" mass="37244">MLSKGVFLAVTVAVGALFTAFQVPAGWLLGSLLSGMVCTLWIKKIMLPDRLFKWTLAVIGGNIGFMLRPEQFLQYHSLLGPFVVTLVLTLCGGILLGKFLKRFSNVNHNTAFFCCMPGGASEVIALSKDYGADQRIVAAFHTTRITFFVFVIPLFVGLNVTGRTGLGTMFLPLDETLLALGALMAVVVLTIFLSKHVTFPGASLFFAIGLGFLVHTLFPQIILPGYVQGVAQGVMGAVIGARFDRETFGELKRMGFISAITLLLYFIMSLGLAGLFTWMTPLEWYMSLLSIVPAGAAEMASTATALQMEPAMVATLQMARVLALFLCLPFLIKWFSKQDNNGV</sequence>
<feature type="transmembrane region" description="Helical" evidence="1">
    <location>
        <begin position="284"/>
        <end position="306"/>
    </location>
</feature>
<feature type="transmembrane region" description="Helical" evidence="1">
    <location>
        <begin position="318"/>
        <end position="336"/>
    </location>
</feature>
<protein>
    <recommendedName>
        <fullName evidence="3">Ammonia monooxygenase</fullName>
    </recommendedName>
</protein>
<gene>
    <name evidence="2" type="ORF">AMD02_00800</name>
</gene>
<evidence type="ECO:0000256" key="1">
    <source>
        <dbReference type="SAM" id="Phobius"/>
    </source>
</evidence>
<evidence type="ECO:0008006" key="3">
    <source>
        <dbReference type="Google" id="ProtNLM"/>
    </source>
</evidence>
<feature type="transmembrane region" description="Helical" evidence="1">
    <location>
        <begin position="6"/>
        <end position="30"/>
    </location>
</feature>
<dbReference type="NCBIfam" id="TIGR03082">
    <property type="entry name" value="Gneg_AbrB_dup"/>
    <property type="match status" value="2"/>
</dbReference>
<feature type="transmembrane region" description="Helical" evidence="1">
    <location>
        <begin position="201"/>
        <end position="219"/>
    </location>
</feature>
<dbReference type="RefSeq" id="WP_053430118.1">
    <property type="nucleotide sequence ID" value="NZ_CP040441.1"/>
</dbReference>
<keyword evidence="1" id="KW-0472">Membrane</keyword>
<dbReference type="GeneID" id="87599383"/>
<dbReference type="PIRSF" id="PIRSF038991">
    <property type="entry name" value="Protein_AbrB"/>
    <property type="match status" value="1"/>
</dbReference>
<dbReference type="GO" id="GO:0016020">
    <property type="term" value="C:membrane"/>
    <property type="evidence" value="ECO:0007669"/>
    <property type="project" value="InterPro"/>
</dbReference>
<feature type="transmembrane region" description="Helical" evidence="1">
    <location>
        <begin position="79"/>
        <end position="100"/>
    </location>
</feature>
<dbReference type="EMBL" id="LILD01000001">
    <property type="protein sequence ID" value="KOO37540.1"/>
    <property type="molecule type" value="Genomic_DNA"/>
</dbReference>
<feature type="transmembrane region" description="Helical" evidence="1">
    <location>
        <begin position="176"/>
        <end position="194"/>
    </location>
</feature>
<evidence type="ECO:0000313" key="2">
    <source>
        <dbReference type="EMBL" id="KOO37540.1"/>
    </source>
</evidence>
<name>A0A0M0KFA7_ALKHA</name>
<feature type="transmembrane region" description="Helical" evidence="1">
    <location>
        <begin position="255"/>
        <end position="278"/>
    </location>
</feature>
<accession>A0A0M0KFA7</accession>
<organism evidence="2">
    <name type="scientific">Halalkalibacterium halodurans</name>
    <name type="common">Bacillus halodurans</name>
    <dbReference type="NCBI Taxonomy" id="86665"/>
    <lineage>
        <taxon>Bacteria</taxon>
        <taxon>Bacillati</taxon>
        <taxon>Bacillota</taxon>
        <taxon>Bacilli</taxon>
        <taxon>Bacillales</taxon>
        <taxon>Bacillaceae</taxon>
        <taxon>Halalkalibacterium (ex Joshi et al. 2022)</taxon>
    </lineage>
</organism>
<feature type="transmembrane region" description="Helical" evidence="1">
    <location>
        <begin position="136"/>
        <end position="156"/>
    </location>
</feature>
<dbReference type="AlphaFoldDB" id="A0A0M0KFA7"/>
<comment type="caution">
    <text evidence="2">The sequence shown here is derived from an EMBL/GenBank/DDBJ whole genome shotgun (WGS) entry which is preliminary data.</text>
</comment>
<dbReference type="GO" id="GO:0010468">
    <property type="term" value="P:regulation of gene expression"/>
    <property type="evidence" value="ECO:0007669"/>
    <property type="project" value="InterPro"/>
</dbReference>
<keyword evidence="1" id="KW-1133">Transmembrane helix</keyword>
<dbReference type="PANTHER" id="PTHR38457">
    <property type="entry name" value="REGULATOR ABRB-RELATED"/>
    <property type="match status" value="1"/>
</dbReference>
<reference evidence="2" key="1">
    <citation type="submission" date="2015-08" db="EMBL/GenBank/DDBJ databases">
        <title>Complete DNA Sequence of Pseudomonas syringae pv. actinidiae, the Causal Agent of Kiwifruit Canker Disease.</title>
        <authorList>
            <person name="Rikkerink E.H.A."/>
            <person name="Fineran P.C."/>
        </authorList>
    </citation>
    <scope>NUCLEOTIDE SEQUENCE</scope>
    <source>
        <strain evidence="2">DSM 13666</strain>
    </source>
</reference>